<dbReference type="SUPFAM" id="SSF56672">
    <property type="entry name" value="DNA/RNA polymerases"/>
    <property type="match status" value="1"/>
</dbReference>
<dbReference type="AlphaFoldDB" id="A0A813Z459"/>
<accession>A0A813Z459</accession>
<comment type="caution">
    <text evidence="2">The sequence shown here is derived from an EMBL/GenBank/DDBJ whole genome shotgun (WGS) entry which is preliminary data.</text>
</comment>
<gene>
    <name evidence="2" type="ORF">OXX778_LOCUS11052</name>
</gene>
<evidence type="ECO:0000313" key="3">
    <source>
        <dbReference type="Proteomes" id="UP000663879"/>
    </source>
</evidence>
<dbReference type="PROSITE" id="PS50878">
    <property type="entry name" value="RT_POL"/>
    <property type="match status" value="1"/>
</dbReference>
<dbReference type="InterPro" id="IPR043502">
    <property type="entry name" value="DNA/RNA_pol_sf"/>
</dbReference>
<protein>
    <recommendedName>
        <fullName evidence="1">Reverse transcriptase domain-containing protein</fullName>
    </recommendedName>
</protein>
<feature type="domain" description="Reverse transcriptase" evidence="1">
    <location>
        <begin position="455"/>
        <end position="726"/>
    </location>
</feature>
<dbReference type="EMBL" id="CAJNOC010001827">
    <property type="protein sequence ID" value="CAF0893931.1"/>
    <property type="molecule type" value="Genomic_DNA"/>
</dbReference>
<dbReference type="Pfam" id="PF00078">
    <property type="entry name" value="RVT_1"/>
    <property type="match status" value="1"/>
</dbReference>
<dbReference type="SUPFAM" id="SSF56219">
    <property type="entry name" value="DNase I-like"/>
    <property type="match status" value="1"/>
</dbReference>
<sequence length="939" mass="109360">MENFSGKGRPYGGIGWIVKKSLYDPYNVKIVFNNRRMSCLEIGDITIIGVYLTSNDNSKESMIGHEMDLTELEILVEKLESFKKKYIIVGDFNSDPGRKKTYDKKLIDFLDKRNLECLESKYSTQIKYTYTNGIHSSKIDHVIGPKTQTNFVEDVKILQPDQLNLSDHLPLKTTLKISAKNKQEKINNGEKKKEKKTSIDWNNPNNQIEYAQLLQTEIINSRLIENLNIMSDCNIKSVLDETINSLHSLMAKCSKTIAKQLKYPKIKKKSKEWWDDNMEKIHSEMKQQLWKYKNSQYKDINSKIKYKRLKRDFRNLQRKKMSELDRQFIKLLNRTNDQNKMWKIIKRKNKKKISCQIETIKLKELFHDHFNSKIIEPNKENLEYSTKAKKRIDEYEEEIERDKPKHYAVNRLNLANIIKKLPNGKSSGFNDIINENYKYGSSQQLVELVAKIIEIIVNNGIIPSFFNIGKISPVIKDEKQSQCDANNVRPITISDTLANIYEKIVLSELNDSHKGTPNQFGFTENSSCNHAVFVLKETILNYKKKNKPIYVCAIDASKAFDKVNRQILFYKLIGKVNPLIWRSLKRYYENSLALVTNQDQVSGIFKTTVGVKQGGPLSPKLFSIYIEELVQLIEKEQLGINAHGQQIAIILYADDILLICEEKDKLNRAIKICEQYGEKNEIKFNPEKTQLIVFGNKKQREQPTEIMMNQKKIDKVHKFKYLGVMINSKNNNNDHTEQRIKKTIRSFHQINRLGITNPELRIKFKTQFYKTFCRPILAYGCEPLKINILQMKKLKKTEGALIKKTLGIPKKSKTTKLMTALEMESTDTMLLKRKLKFVKNLCANSFTKIFINNLLTNESETVKKINKNSIINELEVLFEQNIEDCDELNQLCDSKTREIIINHKLMKKDGVVESIKYCLNTHLSDPKSHRILELLTKPY</sequence>
<dbReference type="InterPro" id="IPR000477">
    <property type="entry name" value="RT_dom"/>
</dbReference>
<dbReference type="CDD" id="cd01650">
    <property type="entry name" value="RT_nLTR_like"/>
    <property type="match status" value="1"/>
</dbReference>
<keyword evidence="3" id="KW-1185">Reference proteome</keyword>
<dbReference type="Proteomes" id="UP000663879">
    <property type="component" value="Unassembled WGS sequence"/>
</dbReference>
<proteinExistence type="predicted"/>
<dbReference type="GO" id="GO:0003824">
    <property type="term" value="F:catalytic activity"/>
    <property type="evidence" value="ECO:0007669"/>
    <property type="project" value="InterPro"/>
</dbReference>
<dbReference type="Gene3D" id="3.60.10.10">
    <property type="entry name" value="Endonuclease/exonuclease/phosphatase"/>
    <property type="match status" value="1"/>
</dbReference>
<reference evidence="2" key="1">
    <citation type="submission" date="2021-02" db="EMBL/GenBank/DDBJ databases">
        <authorList>
            <person name="Nowell W R."/>
        </authorList>
    </citation>
    <scope>NUCLEOTIDE SEQUENCE</scope>
    <source>
        <strain evidence="2">Ploen Becks lab</strain>
    </source>
</reference>
<evidence type="ECO:0000259" key="1">
    <source>
        <dbReference type="PROSITE" id="PS50878"/>
    </source>
</evidence>
<dbReference type="InterPro" id="IPR036691">
    <property type="entry name" value="Endo/exonu/phosph_ase_sf"/>
</dbReference>
<dbReference type="OrthoDB" id="426210at2759"/>
<evidence type="ECO:0000313" key="2">
    <source>
        <dbReference type="EMBL" id="CAF0893931.1"/>
    </source>
</evidence>
<name>A0A813Z459_9BILA</name>
<dbReference type="PANTHER" id="PTHR47027">
    <property type="entry name" value="REVERSE TRANSCRIPTASE DOMAIN-CONTAINING PROTEIN"/>
    <property type="match status" value="1"/>
</dbReference>
<dbReference type="PANTHER" id="PTHR47027:SF20">
    <property type="entry name" value="REVERSE TRANSCRIPTASE-LIKE PROTEIN WITH RNA-DIRECTED DNA POLYMERASE DOMAIN"/>
    <property type="match status" value="1"/>
</dbReference>
<organism evidence="2 3">
    <name type="scientific">Brachionus calyciflorus</name>
    <dbReference type="NCBI Taxonomy" id="104777"/>
    <lineage>
        <taxon>Eukaryota</taxon>
        <taxon>Metazoa</taxon>
        <taxon>Spiralia</taxon>
        <taxon>Gnathifera</taxon>
        <taxon>Rotifera</taxon>
        <taxon>Eurotatoria</taxon>
        <taxon>Monogononta</taxon>
        <taxon>Pseudotrocha</taxon>
        <taxon>Ploima</taxon>
        <taxon>Brachionidae</taxon>
        <taxon>Brachionus</taxon>
    </lineage>
</organism>